<dbReference type="RefSeq" id="WP_186976070.1">
    <property type="nucleotide sequence ID" value="NZ_JACOOH010000004.1"/>
</dbReference>
<dbReference type="InterPro" id="IPR007492">
    <property type="entry name" value="LytTR_DNA-bd_dom"/>
</dbReference>
<organism evidence="2 3">
    <name type="scientific">Butyricimonas hominis</name>
    <dbReference type="NCBI Taxonomy" id="2763032"/>
    <lineage>
        <taxon>Bacteria</taxon>
        <taxon>Pseudomonadati</taxon>
        <taxon>Bacteroidota</taxon>
        <taxon>Bacteroidia</taxon>
        <taxon>Bacteroidales</taxon>
        <taxon>Odoribacteraceae</taxon>
        <taxon>Butyricimonas</taxon>
    </lineage>
</organism>
<dbReference type="Proteomes" id="UP000646484">
    <property type="component" value="Unassembled WGS sequence"/>
</dbReference>
<keyword evidence="3" id="KW-1185">Reference proteome</keyword>
<reference evidence="2 3" key="1">
    <citation type="submission" date="2020-08" db="EMBL/GenBank/DDBJ databases">
        <title>Genome public.</title>
        <authorList>
            <person name="Liu C."/>
            <person name="Sun Q."/>
        </authorList>
    </citation>
    <scope>NUCLEOTIDE SEQUENCE [LARGE SCALE GENOMIC DNA]</scope>
    <source>
        <strain evidence="2 3">NSJ-56</strain>
    </source>
</reference>
<name>A0ABR7D0Y8_9BACT</name>
<dbReference type="Gene3D" id="2.40.50.1020">
    <property type="entry name" value="LytTr DNA-binding domain"/>
    <property type="match status" value="1"/>
</dbReference>
<dbReference type="EMBL" id="JACOOH010000004">
    <property type="protein sequence ID" value="MBC5621596.1"/>
    <property type="molecule type" value="Genomic_DNA"/>
</dbReference>
<evidence type="ECO:0000259" key="1">
    <source>
        <dbReference type="SMART" id="SM00850"/>
    </source>
</evidence>
<dbReference type="Pfam" id="PF04397">
    <property type="entry name" value="LytTR"/>
    <property type="match status" value="1"/>
</dbReference>
<feature type="domain" description="HTH LytTR-type" evidence="1">
    <location>
        <begin position="28"/>
        <end position="120"/>
    </location>
</feature>
<protein>
    <submittedName>
        <fullName evidence="2">LytTR family transcriptional regulator</fullName>
    </submittedName>
</protein>
<dbReference type="SMART" id="SM00850">
    <property type="entry name" value="LytTR"/>
    <property type="match status" value="1"/>
</dbReference>
<accession>A0ABR7D0Y8</accession>
<sequence length="133" mass="15194">MENKKTGTKTSSNEPRYGGEHVFIWGEGYCKRALYADILYVQGSGSYSTFHFTDGTQIIVSYCLAITERSLPESSFVRVHQSFILNWHFIDTLVGNSVKIGSEWFPVGRAYQKRLQGTLHFSEISRKTRKTES</sequence>
<evidence type="ECO:0000313" key="3">
    <source>
        <dbReference type="Proteomes" id="UP000646484"/>
    </source>
</evidence>
<evidence type="ECO:0000313" key="2">
    <source>
        <dbReference type="EMBL" id="MBC5621596.1"/>
    </source>
</evidence>
<proteinExistence type="predicted"/>
<comment type="caution">
    <text evidence="2">The sequence shown here is derived from an EMBL/GenBank/DDBJ whole genome shotgun (WGS) entry which is preliminary data.</text>
</comment>
<gene>
    <name evidence="2" type="ORF">H8S64_10845</name>
</gene>